<comment type="function">
    <text evidence="13">Acts as a negative regulator of G1 to S cell cycle phase progression by inhibiting cyclin-dependent kinases. Inhibitory effects are additive with GADD45 proteins but also occur in the absence of GADD45 proteins. Acts as a repressor of the orphan nuclear receptor NR4A1 by inhibiting AB domain-mediated transcriptional activity. May be involved in the hormone-mediated regulation of NR4A1 transcriptional activity. May play a role in mitochondrial protein synthesis.</text>
</comment>
<keyword evidence="5" id="KW-0175">Coiled coil</keyword>
<dbReference type="EnsemblMetazoa" id="AALFPA23_024776.R36923">
    <property type="protein sequence ID" value="AALFPA23_024776.P36923"/>
    <property type="gene ID" value="AALFPA23_024776"/>
</dbReference>
<comment type="similarity">
    <text evidence="3">Belongs to the mitochondrion-specific ribosomal protein mL64 family.</text>
</comment>
<accession>A0ABM2A5Y5</accession>
<evidence type="ECO:0000256" key="13">
    <source>
        <dbReference type="ARBA" id="ARBA00060144"/>
    </source>
</evidence>
<evidence type="ECO:0000256" key="9">
    <source>
        <dbReference type="ARBA" id="ARBA00023306"/>
    </source>
</evidence>
<reference evidence="15" key="2">
    <citation type="submission" date="2025-05" db="UniProtKB">
        <authorList>
            <consortium name="EnsemblMetazoa"/>
        </authorList>
    </citation>
    <scope>IDENTIFICATION</scope>
    <source>
        <strain evidence="15">Foshan</strain>
    </source>
</reference>
<evidence type="ECO:0000256" key="3">
    <source>
        <dbReference type="ARBA" id="ARBA00005421"/>
    </source>
</evidence>
<feature type="region of interest" description="Disordered" evidence="14">
    <location>
        <begin position="229"/>
        <end position="280"/>
    </location>
</feature>
<evidence type="ECO:0000256" key="2">
    <source>
        <dbReference type="ARBA" id="ARBA00004173"/>
    </source>
</evidence>
<evidence type="ECO:0000256" key="12">
    <source>
        <dbReference type="ARBA" id="ARBA00035485"/>
    </source>
</evidence>
<evidence type="ECO:0000256" key="11">
    <source>
        <dbReference type="ARBA" id="ARBA00035184"/>
    </source>
</evidence>
<evidence type="ECO:0000256" key="6">
    <source>
        <dbReference type="ARBA" id="ARBA00023128"/>
    </source>
</evidence>
<dbReference type="Pfam" id="PF10147">
    <property type="entry name" value="CR6_interact"/>
    <property type="match status" value="1"/>
</dbReference>
<dbReference type="PANTHER" id="PTHR31761:SF1">
    <property type="entry name" value="LARGE RIBOSOMAL SUBUNIT PROTEIN ML64"/>
    <property type="match status" value="1"/>
</dbReference>
<dbReference type="InterPro" id="IPR018472">
    <property type="entry name" value="Ribosomal_mL64"/>
</dbReference>
<keyword evidence="16" id="KW-1185">Reference proteome</keyword>
<keyword evidence="9" id="KW-0131">Cell cycle</keyword>
<keyword evidence="7" id="KW-0539">Nucleus</keyword>
<organism evidence="15 16">
    <name type="scientific">Aedes albopictus</name>
    <name type="common">Asian tiger mosquito</name>
    <name type="synonym">Stegomyia albopicta</name>
    <dbReference type="NCBI Taxonomy" id="7160"/>
    <lineage>
        <taxon>Eukaryota</taxon>
        <taxon>Metazoa</taxon>
        <taxon>Ecdysozoa</taxon>
        <taxon>Arthropoda</taxon>
        <taxon>Hexapoda</taxon>
        <taxon>Insecta</taxon>
        <taxon>Pterygota</taxon>
        <taxon>Neoptera</taxon>
        <taxon>Endopterygota</taxon>
        <taxon>Diptera</taxon>
        <taxon>Nematocera</taxon>
        <taxon>Culicoidea</taxon>
        <taxon>Culicidae</taxon>
        <taxon>Culicinae</taxon>
        <taxon>Aedini</taxon>
        <taxon>Aedes</taxon>
        <taxon>Stegomyia</taxon>
    </lineage>
</organism>
<evidence type="ECO:0000256" key="7">
    <source>
        <dbReference type="ARBA" id="ARBA00023242"/>
    </source>
</evidence>
<evidence type="ECO:0000256" key="8">
    <source>
        <dbReference type="ARBA" id="ARBA00023274"/>
    </source>
</evidence>
<evidence type="ECO:0000256" key="10">
    <source>
        <dbReference type="ARBA" id="ARBA00030700"/>
    </source>
</evidence>
<evidence type="ECO:0000256" key="4">
    <source>
        <dbReference type="ARBA" id="ARBA00022980"/>
    </source>
</evidence>
<evidence type="ECO:0000256" key="5">
    <source>
        <dbReference type="ARBA" id="ARBA00023054"/>
    </source>
</evidence>
<sequence length="280" mass="32665">MSSIRLLTASQNNRLFSAYLRLPRFYASQAKDAATEESSSATTAADSDLPVTFVEDEDLQAAREARIEQLRNKSRLLPQHRNMLHNQLPYEGSQSWIHETVKYKRTMLGRYGLEGSKVDPRICFPTKQEALEKTEYERVAFPKTLQQMMAENKKSKEEQVARIRAREEDVAKKMEKLDKWVSDLNARVAKKEAEARAAKDRKDRLVEEVRRHFGFRIDPRDERFQEMLAQKEKEDRKKVKEAKRKEKELKMMEKLKKRTADLEDDGSKGSPADAEDDEKK</sequence>
<dbReference type="GeneID" id="134289651"/>
<reference evidence="16" key="1">
    <citation type="journal article" date="2015" name="Proc. Natl. Acad. Sci. U.S.A.">
        <title>Genome sequence of the Asian Tiger mosquito, Aedes albopictus, reveals insights into its biology, genetics, and evolution.</title>
        <authorList>
            <person name="Chen X.G."/>
            <person name="Jiang X."/>
            <person name="Gu J."/>
            <person name="Xu M."/>
            <person name="Wu Y."/>
            <person name="Deng Y."/>
            <person name="Zhang C."/>
            <person name="Bonizzoni M."/>
            <person name="Dermauw W."/>
            <person name="Vontas J."/>
            <person name="Armbruster P."/>
            <person name="Huang X."/>
            <person name="Yang Y."/>
            <person name="Zhang H."/>
            <person name="He W."/>
            <person name="Peng H."/>
            <person name="Liu Y."/>
            <person name="Wu K."/>
            <person name="Chen J."/>
            <person name="Lirakis M."/>
            <person name="Topalis P."/>
            <person name="Van Leeuwen T."/>
            <person name="Hall A.B."/>
            <person name="Jiang X."/>
            <person name="Thorpe C."/>
            <person name="Mueller R.L."/>
            <person name="Sun C."/>
            <person name="Waterhouse R.M."/>
            <person name="Yan G."/>
            <person name="Tu Z.J."/>
            <person name="Fang X."/>
            <person name="James A.A."/>
        </authorList>
    </citation>
    <scope>NUCLEOTIDE SEQUENCE [LARGE SCALE GENOMIC DNA]</scope>
    <source>
        <strain evidence="16">Foshan</strain>
    </source>
</reference>
<protein>
    <recommendedName>
        <fullName evidence="11">Large ribosomal subunit protein mL64</fullName>
    </recommendedName>
    <alternativeName>
        <fullName evidence="10">39S ribosomal protein L59, mitochondrial</fullName>
    </alternativeName>
    <alternativeName>
        <fullName evidence="12">Growth arrest and DNA damage-inducible proteins-interacting protein 1</fullName>
    </alternativeName>
</protein>
<feature type="compositionally biased region" description="Basic and acidic residues" evidence="14">
    <location>
        <begin position="229"/>
        <end position="267"/>
    </location>
</feature>
<name>A0ABM2A5Y5_AEDAL</name>
<dbReference type="InterPro" id="IPR043035">
    <property type="entry name" value="Ribosomal_mL64_sf"/>
</dbReference>
<dbReference type="PANTHER" id="PTHR31761">
    <property type="entry name" value="GROWTH ARREST AND DNA DAMAGE-INDUCIBLE PROTEINS-INTERACTING PROTEIN 1 GADD45GIP1"/>
    <property type="match status" value="1"/>
</dbReference>
<dbReference type="Gene3D" id="6.10.280.120">
    <property type="entry name" value="Growth arrest and DNA-damage-inducible proteins-interacting protein 1"/>
    <property type="match status" value="1"/>
</dbReference>
<proteinExistence type="inferred from homology"/>
<evidence type="ECO:0000256" key="1">
    <source>
        <dbReference type="ARBA" id="ARBA00004123"/>
    </source>
</evidence>
<evidence type="ECO:0000313" key="16">
    <source>
        <dbReference type="Proteomes" id="UP000069940"/>
    </source>
</evidence>
<keyword evidence="8" id="KW-0687">Ribonucleoprotein</keyword>
<keyword evidence="6" id="KW-0496">Mitochondrion</keyword>
<dbReference type="RefSeq" id="XP_062711823.1">
    <property type="nucleotide sequence ID" value="XM_062855839.1"/>
</dbReference>
<comment type="subcellular location">
    <subcellularLocation>
        <location evidence="2">Mitochondrion</location>
    </subcellularLocation>
    <subcellularLocation>
        <location evidence="1">Nucleus</location>
    </subcellularLocation>
</comment>
<evidence type="ECO:0000313" key="15">
    <source>
        <dbReference type="EnsemblMetazoa" id="AALFPA23_024776.P36923"/>
    </source>
</evidence>
<dbReference type="Proteomes" id="UP000069940">
    <property type="component" value="Unassembled WGS sequence"/>
</dbReference>
<keyword evidence="4" id="KW-0689">Ribosomal protein</keyword>
<evidence type="ECO:0000256" key="14">
    <source>
        <dbReference type="SAM" id="MobiDB-lite"/>
    </source>
</evidence>